<dbReference type="PANTHER" id="PTHR21284:SF12">
    <property type="entry name" value="EG:80H7.2 PROTEIN"/>
    <property type="match status" value="1"/>
</dbReference>
<dbReference type="Pfam" id="PF13903">
    <property type="entry name" value="Claudin_2"/>
    <property type="match status" value="1"/>
</dbReference>
<reference evidence="7" key="1">
    <citation type="submission" date="2017-01" db="EMBL/GenBank/DDBJ databases">
        <title>Comparative genomics of anhydrobiosis in the tardigrade Hypsibius dujardini.</title>
        <authorList>
            <person name="Yoshida Y."/>
            <person name="Koutsovoulos G."/>
            <person name="Laetsch D."/>
            <person name="Stevens L."/>
            <person name="Kumar S."/>
            <person name="Horikawa D."/>
            <person name="Ishino K."/>
            <person name="Komine S."/>
            <person name="Tomita M."/>
            <person name="Blaxter M."/>
            <person name="Arakawa K."/>
        </authorList>
    </citation>
    <scope>NUCLEOTIDE SEQUENCE [LARGE SCALE GENOMIC DNA]</scope>
    <source>
        <strain evidence="7">Z151</strain>
    </source>
</reference>
<evidence type="ECO:0000256" key="1">
    <source>
        <dbReference type="ARBA" id="ARBA00004141"/>
    </source>
</evidence>
<comment type="caution">
    <text evidence="6">The sequence shown here is derived from an EMBL/GenBank/DDBJ whole genome shotgun (WGS) entry which is preliminary data.</text>
</comment>
<keyword evidence="7" id="KW-1185">Reference proteome</keyword>
<keyword evidence="4 5" id="KW-0472">Membrane</keyword>
<feature type="transmembrane region" description="Helical" evidence="5">
    <location>
        <begin position="183"/>
        <end position="204"/>
    </location>
</feature>
<evidence type="ECO:0000256" key="2">
    <source>
        <dbReference type="ARBA" id="ARBA00022692"/>
    </source>
</evidence>
<evidence type="ECO:0000313" key="6">
    <source>
        <dbReference type="EMBL" id="OQV25721.1"/>
    </source>
</evidence>
<feature type="transmembrane region" description="Helical" evidence="5">
    <location>
        <begin position="12"/>
        <end position="36"/>
    </location>
</feature>
<dbReference type="PANTHER" id="PTHR21284">
    <property type="entry name" value="EG:80H7.2 PROTEIN"/>
    <property type="match status" value="1"/>
</dbReference>
<keyword evidence="2 5" id="KW-0812">Transmembrane</keyword>
<accession>A0A1W0XEC5</accession>
<keyword evidence="3 5" id="KW-1133">Transmembrane helix</keyword>
<proteinExistence type="predicted"/>
<name>A0A1W0XEC5_HYPEX</name>
<dbReference type="OrthoDB" id="10062378at2759"/>
<sequence>MCQRKHKVSVFLDVVGILMTAALIAVVVAFATPYWYVADLDTTTSLVTPYRLSFHSLGLWMLCYRVFPVVQRNVLWSYQTSCRYYVSTLKDDIELPDFFMATQGLFTIGVGLCIVGFVIHLLVLGLCYAVNKLVVVLLGFIFLLSALALSLALMVYGGRIDHIGTSIRDSEFVFGWSGNSYGWSFWLAVAGTCLLWVAVVGYFAELCRMAAPPPRRQPEEKTQIVTTVYYPSGQDFIPYTAV</sequence>
<evidence type="ECO:0000313" key="7">
    <source>
        <dbReference type="Proteomes" id="UP000192578"/>
    </source>
</evidence>
<feature type="transmembrane region" description="Helical" evidence="5">
    <location>
        <begin position="105"/>
        <end position="126"/>
    </location>
</feature>
<evidence type="ECO:0000256" key="4">
    <source>
        <dbReference type="ARBA" id="ARBA00023136"/>
    </source>
</evidence>
<comment type="subcellular location">
    <subcellularLocation>
        <location evidence="1">Membrane</location>
        <topology evidence="1">Multi-pass membrane protein</topology>
    </subcellularLocation>
</comment>
<dbReference type="GO" id="GO:0016020">
    <property type="term" value="C:membrane"/>
    <property type="evidence" value="ECO:0007669"/>
    <property type="project" value="UniProtKB-SubCell"/>
</dbReference>
<evidence type="ECO:0000256" key="5">
    <source>
        <dbReference type="SAM" id="Phobius"/>
    </source>
</evidence>
<gene>
    <name evidence="6" type="ORF">BV898_00651</name>
</gene>
<dbReference type="InterPro" id="IPR004031">
    <property type="entry name" value="PMP22/EMP/MP20/Claudin"/>
</dbReference>
<dbReference type="Proteomes" id="UP000192578">
    <property type="component" value="Unassembled WGS sequence"/>
</dbReference>
<evidence type="ECO:0000256" key="3">
    <source>
        <dbReference type="ARBA" id="ARBA00022989"/>
    </source>
</evidence>
<dbReference type="AlphaFoldDB" id="A0A1W0XEC5"/>
<dbReference type="EMBL" id="MTYJ01000002">
    <property type="protein sequence ID" value="OQV25721.1"/>
    <property type="molecule type" value="Genomic_DNA"/>
</dbReference>
<feature type="transmembrane region" description="Helical" evidence="5">
    <location>
        <begin position="133"/>
        <end position="156"/>
    </location>
</feature>
<dbReference type="Gene3D" id="1.20.140.150">
    <property type="match status" value="1"/>
</dbReference>
<organism evidence="6 7">
    <name type="scientific">Hypsibius exemplaris</name>
    <name type="common">Freshwater tardigrade</name>
    <dbReference type="NCBI Taxonomy" id="2072580"/>
    <lineage>
        <taxon>Eukaryota</taxon>
        <taxon>Metazoa</taxon>
        <taxon>Ecdysozoa</taxon>
        <taxon>Tardigrada</taxon>
        <taxon>Eutardigrada</taxon>
        <taxon>Parachela</taxon>
        <taxon>Hypsibioidea</taxon>
        <taxon>Hypsibiidae</taxon>
        <taxon>Hypsibius</taxon>
    </lineage>
</organism>
<protein>
    <submittedName>
        <fullName evidence="6">Uncharacterized protein</fullName>
    </submittedName>
</protein>